<evidence type="ECO:0000313" key="3">
    <source>
        <dbReference type="Proteomes" id="UP001143474"/>
    </source>
</evidence>
<comment type="caution">
    <text evidence="2">The sequence shown here is derived from an EMBL/GenBank/DDBJ whole genome shotgun (WGS) entry which is preliminary data.</text>
</comment>
<dbReference type="EMBL" id="BSEV01000004">
    <property type="protein sequence ID" value="GLK09308.1"/>
    <property type="molecule type" value="Genomic_DNA"/>
</dbReference>
<organism evidence="2 3">
    <name type="scientific">Streptosporangium carneum</name>
    <dbReference type="NCBI Taxonomy" id="47481"/>
    <lineage>
        <taxon>Bacteria</taxon>
        <taxon>Bacillati</taxon>
        <taxon>Actinomycetota</taxon>
        <taxon>Actinomycetes</taxon>
        <taxon>Streptosporangiales</taxon>
        <taxon>Streptosporangiaceae</taxon>
        <taxon>Streptosporangium</taxon>
    </lineage>
</organism>
<gene>
    <name evidence="2" type="ORF">GCM10017600_27140</name>
</gene>
<feature type="transmembrane region" description="Helical" evidence="1">
    <location>
        <begin position="35"/>
        <end position="56"/>
    </location>
</feature>
<keyword evidence="3" id="KW-1185">Reference proteome</keyword>
<keyword evidence="1" id="KW-1133">Transmembrane helix</keyword>
<evidence type="ECO:0000256" key="1">
    <source>
        <dbReference type="SAM" id="Phobius"/>
    </source>
</evidence>
<reference evidence="2" key="1">
    <citation type="journal article" date="2014" name="Int. J. Syst. Evol. Microbiol.">
        <title>Complete genome sequence of Corynebacterium casei LMG S-19264T (=DSM 44701T), isolated from a smear-ripened cheese.</title>
        <authorList>
            <consortium name="US DOE Joint Genome Institute (JGI-PGF)"/>
            <person name="Walter F."/>
            <person name="Albersmeier A."/>
            <person name="Kalinowski J."/>
            <person name="Ruckert C."/>
        </authorList>
    </citation>
    <scope>NUCLEOTIDE SEQUENCE</scope>
    <source>
        <strain evidence="2">VKM Ac-2007</strain>
    </source>
</reference>
<sequence>MCIEEAQGADLGGPRRLVPSPLFDYSLTMINYCQFWRVVVVLLALGALALPVTVFAGPAVALASAGSAHAAPTEPPPGHLQVGDGNIHAHFDAVIDLGGEAAPSMSLGPG</sequence>
<evidence type="ECO:0000313" key="2">
    <source>
        <dbReference type="EMBL" id="GLK09308.1"/>
    </source>
</evidence>
<accession>A0A9W6I167</accession>
<reference evidence="2" key="2">
    <citation type="submission" date="2023-01" db="EMBL/GenBank/DDBJ databases">
        <authorList>
            <person name="Sun Q."/>
            <person name="Evtushenko L."/>
        </authorList>
    </citation>
    <scope>NUCLEOTIDE SEQUENCE</scope>
    <source>
        <strain evidence="2">VKM Ac-2007</strain>
    </source>
</reference>
<protein>
    <submittedName>
        <fullName evidence="2">Uncharacterized protein</fullName>
    </submittedName>
</protein>
<proteinExistence type="predicted"/>
<keyword evidence="1" id="KW-0472">Membrane</keyword>
<dbReference type="Proteomes" id="UP001143474">
    <property type="component" value="Unassembled WGS sequence"/>
</dbReference>
<keyword evidence="1" id="KW-0812">Transmembrane</keyword>
<name>A0A9W6I167_9ACTN</name>
<dbReference type="AlphaFoldDB" id="A0A9W6I167"/>